<evidence type="ECO:0000313" key="13">
    <source>
        <dbReference type="EMBL" id="VDM09199.1"/>
    </source>
</evidence>
<organism evidence="13 14">
    <name type="scientific">Wuchereria bancrofti</name>
    <dbReference type="NCBI Taxonomy" id="6293"/>
    <lineage>
        <taxon>Eukaryota</taxon>
        <taxon>Metazoa</taxon>
        <taxon>Ecdysozoa</taxon>
        <taxon>Nematoda</taxon>
        <taxon>Chromadorea</taxon>
        <taxon>Rhabditida</taxon>
        <taxon>Spirurina</taxon>
        <taxon>Spiruromorpha</taxon>
        <taxon>Filarioidea</taxon>
        <taxon>Onchocercidae</taxon>
        <taxon>Wuchereria</taxon>
    </lineage>
</organism>
<keyword evidence="9" id="KW-0342">GTP-binding</keyword>
<evidence type="ECO:0000256" key="1">
    <source>
        <dbReference type="ARBA" id="ARBA00004374"/>
    </source>
</evidence>
<reference evidence="13 14" key="1">
    <citation type="submission" date="2018-11" db="EMBL/GenBank/DDBJ databases">
        <authorList>
            <consortium name="Pathogen Informatics"/>
        </authorList>
    </citation>
    <scope>NUCLEOTIDE SEQUENCE [LARGE SCALE GENOMIC DNA]</scope>
</reference>
<dbReference type="SUPFAM" id="SSF111479">
    <property type="entry name" value="Fzo-like conserved region"/>
    <property type="match status" value="1"/>
</dbReference>
<dbReference type="InterPro" id="IPR027094">
    <property type="entry name" value="Mitofusin_fam"/>
</dbReference>
<dbReference type="GO" id="GO:0005525">
    <property type="term" value="F:GTP binding"/>
    <property type="evidence" value="ECO:0007669"/>
    <property type="project" value="UniProtKB-KW"/>
</dbReference>
<proteinExistence type="predicted"/>
<accession>A0A3P7E075</accession>
<dbReference type="Proteomes" id="UP000270924">
    <property type="component" value="Unassembled WGS sequence"/>
</dbReference>
<evidence type="ECO:0000256" key="3">
    <source>
        <dbReference type="ARBA" id="ARBA00022741"/>
    </source>
</evidence>
<name>A0A3P7E075_WUCBA</name>
<dbReference type="OMA" id="YRINCES"/>
<evidence type="ECO:0000256" key="6">
    <source>
        <dbReference type="ARBA" id="ARBA00022989"/>
    </source>
</evidence>
<dbReference type="FunFam" id="3.40.50.300:FF:000214">
    <property type="entry name" value="Mitofusin 2"/>
    <property type="match status" value="1"/>
</dbReference>
<keyword evidence="8" id="KW-0496">Mitochondrion</keyword>
<keyword evidence="4" id="KW-1000">Mitochondrion outer membrane</keyword>
<evidence type="ECO:0000256" key="7">
    <source>
        <dbReference type="ARBA" id="ARBA00023054"/>
    </source>
</evidence>
<evidence type="ECO:0000256" key="11">
    <source>
        <dbReference type="ARBA" id="ARBA00048548"/>
    </source>
</evidence>
<evidence type="ECO:0000256" key="2">
    <source>
        <dbReference type="ARBA" id="ARBA00022692"/>
    </source>
</evidence>
<gene>
    <name evidence="13" type="ORF">WBA_LOCUS2585</name>
</gene>
<evidence type="ECO:0000256" key="8">
    <source>
        <dbReference type="ARBA" id="ARBA00023128"/>
    </source>
</evidence>
<dbReference type="EMBL" id="UYWW01000737">
    <property type="protein sequence ID" value="VDM09199.1"/>
    <property type="molecule type" value="Genomic_DNA"/>
</dbReference>
<dbReference type="InterPro" id="IPR006884">
    <property type="entry name" value="Fzo/mitofusin_HR2"/>
</dbReference>
<dbReference type="GO" id="GO:0051646">
    <property type="term" value="P:mitochondrion localization"/>
    <property type="evidence" value="ECO:0007669"/>
    <property type="project" value="TreeGrafter"/>
</dbReference>
<dbReference type="PANTHER" id="PTHR10465:SF3">
    <property type="entry name" value="TRANSMEMBRANE GTPASE MARF-RELATED"/>
    <property type="match status" value="1"/>
</dbReference>
<dbReference type="Gene3D" id="3.40.50.300">
    <property type="entry name" value="P-loop containing nucleotide triphosphate hydrolases"/>
    <property type="match status" value="1"/>
</dbReference>
<dbReference type="Gene3D" id="1.20.5.110">
    <property type="match status" value="1"/>
</dbReference>
<dbReference type="GO" id="GO:0005741">
    <property type="term" value="C:mitochondrial outer membrane"/>
    <property type="evidence" value="ECO:0007669"/>
    <property type="project" value="UniProtKB-SubCell"/>
</dbReference>
<keyword evidence="5" id="KW-0378">Hydrolase</keyword>
<dbReference type="InParanoid" id="A0A3P7E075"/>
<dbReference type="InterPro" id="IPR027417">
    <property type="entry name" value="P-loop_NTPase"/>
</dbReference>
<keyword evidence="10" id="KW-0472">Membrane</keyword>
<comment type="catalytic activity">
    <reaction evidence="11">
        <text>GTP + H2O = GDP + phosphate + H(+)</text>
        <dbReference type="Rhea" id="RHEA:19669"/>
        <dbReference type="ChEBI" id="CHEBI:15377"/>
        <dbReference type="ChEBI" id="CHEBI:15378"/>
        <dbReference type="ChEBI" id="CHEBI:37565"/>
        <dbReference type="ChEBI" id="CHEBI:43474"/>
        <dbReference type="ChEBI" id="CHEBI:58189"/>
    </reaction>
</comment>
<keyword evidence="14" id="KW-1185">Reference proteome</keyword>
<dbReference type="PROSITE" id="PS51718">
    <property type="entry name" value="G_DYNAMIN_2"/>
    <property type="match status" value="1"/>
</dbReference>
<dbReference type="InterPro" id="IPR045063">
    <property type="entry name" value="Dynamin_N"/>
</dbReference>
<evidence type="ECO:0000313" key="14">
    <source>
        <dbReference type="Proteomes" id="UP000270924"/>
    </source>
</evidence>
<evidence type="ECO:0000259" key="12">
    <source>
        <dbReference type="PROSITE" id="PS51718"/>
    </source>
</evidence>
<evidence type="ECO:0000256" key="10">
    <source>
        <dbReference type="ARBA" id="ARBA00023136"/>
    </source>
</evidence>
<keyword evidence="7" id="KW-0175">Coiled coil</keyword>
<sequence>MFMFYVFREYPQIINRHSSTFVKYLLIDRRNISPSGSDMSGVLAMHHPATGRDIKSDMNYRRSTGEPLKRFAEAKTSIGDIYNQLETYVTDLLLFYNEILNDNGNVPNEQMQEVARFKDSVKTIRDMFMRDTMKVVFFGRTSNGKSSVINAMLHAKVLPQGMGHTTCCFLQVEGSPDDQKFVLNEDSSERMDIEQLQKLGHAMSDSNVSLSAMGQDSLLHVFYPKSASRLLENDVVIVDSPGVDLSPQFDSWIDKHCMDADVFVLVCNAESTLTQAEKSFFHRVSSKLSRPNIFILNNRWDASATEVENMQQIREQHMTRFRQFLVNELKVCSEAEAANRIFFISAREMLDVRLKERGVIRHAYQVEGHQYRAMQFCNFETQFEQLISKSAISTKFEAHARRAREIVGEMRNNLDVVQNSTLKRKTELQLNFTTKETIFKECLNNWKEFERFAIIESQRLRNEVHLKVSADFYEEMQKLESIIDRFDNKFVDEPASIEEYKKNLADFVDKIVTEDLEARCTRGLMQRIWNLENSMYLHVNQILAEPYTKKLEQIWRYRPPFNFSICINCPSLMQDFREDLEFRFSFGITAIIRRINAYRLGKPITAVGSQPLLDVFKSYTKQANIEVGEGNMQQNCQEEMQMMTAAESQENAVMAQLLLSSIGYVANGSLGLLVIGGIVSKAISWRFIAAGIALYGGLYAAEYWRWNSGAKEQHLKDQFRHHLNARMRSVATTHTLHCETQVLREMQQVLGGLKSTVGGVHQEMKTELDDMRREIGKIDHVTKGLNTIKGKASFLNTDLDRFESEFLKNGSHSPVIQQ</sequence>
<dbReference type="Pfam" id="PF04799">
    <property type="entry name" value="Fzo_mitofusin"/>
    <property type="match status" value="1"/>
</dbReference>
<evidence type="ECO:0000256" key="9">
    <source>
        <dbReference type="ARBA" id="ARBA00023134"/>
    </source>
</evidence>
<comment type="subcellular location">
    <subcellularLocation>
        <location evidence="1">Mitochondrion outer membrane</location>
        <topology evidence="1">Multi-pass membrane protein</topology>
    </subcellularLocation>
</comment>
<feature type="domain" description="Dynamin-type G" evidence="12">
    <location>
        <begin position="129"/>
        <end position="380"/>
    </location>
</feature>
<keyword evidence="3" id="KW-0547">Nucleotide-binding</keyword>
<keyword evidence="6" id="KW-1133">Transmembrane helix</keyword>
<keyword evidence="2" id="KW-0812">Transmembrane</keyword>
<dbReference type="CDD" id="cd09912">
    <property type="entry name" value="DLP_2"/>
    <property type="match status" value="1"/>
</dbReference>
<dbReference type="InterPro" id="IPR030381">
    <property type="entry name" value="G_DYNAMIN_dom"/>
</dbReference>
<dbReference type="OrthoDB" id="6256226at2759"/>
<evidence type="ECO:0000256" key="4">
    <source>
        <dbReference type="ARBA" id="ARBA00022787"/>
    </source>
</evidence>
<dbReference type="GO" id="GO:0003924">
    <property type="term" value="F:GTPase activity"/>
    <property type="evidence" value="ECO:0007669"/>
    <property type="project" value="InterPro"/>
</dbReference>
<protein>
    <recommendedName>
        <fullName evidence="12">Dynamin-type G domain-containing protein</fullName>
    </recommendedName>
</protein>
<evidence type="ECO:0000256" key="5">
    <source>
        <dbReference type="ARBA" id="ARBA00022801"/>
    </source>
</evidence>
<dbReference type="GO" id="GO:0008053">
    <property type="term" value="P:mitochondrial fusion"/>
    <property type="evidence" value="ECO:0007669"/>
    <property type="project" value="InterPro"/>
</dbReference>
<dbReference type="PANTHER" id="PTHR10465">
    <property type="entry name" value="TRANSMEMBRANE GTPASE FZO1"/>
    <property type="match status" value="1"/>
</dbReference>
<dbReference type="AlphaFoldDB" id="A0A3P7E075"/>
<dbReference type="FunCoup" id="A0A3P7E075">
    <property type="interactions" value="2100"/>
</dbReference>
<dbReference type="Pfam" id="PF00350">
    <property type="entry name" value="Dynamin_N"/>
    <property type="match status" value="1"/>
</dbReference>
<dbReference type="SUPFAM" id="SSF52540">
    <property type="entry name" value="P-loop containing nucleoside triphosphate hydrolases"/>
    <property type="match status" value="1"/>
</dbReference>